<dbReference type="RefSeq" id="WP_008528370.1">
    <property type="nucleotide sequence ID" value="NC_021921.1"/>
</dbReference>
<dbReference type="KEGG" id="hti:HTIA_1134"/>
<dbReference type="HOGENOM" id="CLU_204978_0_0_2"/>
<evidence type="ECO:0000313" key="5">
    <source>
        <dbReference type="Proteomes" id="UP000015381"/>
    </source>
</evidence>
<reference evidence="2 5" key="3">
    <citation type="journal article" date="2014" name="Environ. Microbiol.">
        <title>Halorhabdus tiamatea: proteogenomics and glycosidase activity measurements identify the first cultivated euryarchaeon from a deep-sea anoxic brine lake as potential polysaccharide degrader.</title>
        <authorList>
            <person name="Werner J."/>
            <person name="Ferrer M."/>
            <person name="Michel G."/>
            <person name="Mann A.J."/>
            <person name="Huang S."/>
            <person name="Juarez S."/>
            <person name="Ciordia S."/>
            <person name="Albar J.P."/>
            <person name="Alcaide M."/>
            <person name="La Cono V."/>
            <person name="Yakimov M.M."/>
            <person name="Antunes A."/>
            <person name="Taborda M."/>
            <person name="Da Costa M.S."/>
            <person name="Amann R.I."/>
            <person name="Gloeckner F.O."/>
            <person name="Golyshina O.V."/>
            <person name="Golyshin P.N."/>
            <person name="Teeling H."/>
        </authorList>
    </citation>
    <scope>NUCLEOTIDE SEQUENCE [LARGE SCALE GENOMIC DNA]</scope>
    <source>
        <strain evidence="5">SARL4B</strain>
        <strain evidence="2">Type strain: SARL4B</strain>
    </source>
</reference>
<evidence type="ECO:0000256" key="1">
    <source>
        <dbReference type="SAM" id="Phobius"/>
    </source>
</evidence>
<dbReference type="Proteomes" id="UP000015381">
    <property type="component" value="Chromosome I"/>
</dbReference>
<evidence type="ECO:0000313" key="2">
    <source>
        <dbReference type="EMBL" id="CCQ33272.1"/>
    </source>
</evidence>
<dbReference type="GeneID" id="23800308"/>
<dbReference type="EMBL" id="AFNT02000020">
    <property type="protein sequence ID" value="ERJ06098.1"/>
    <property type="molecule type" value="Genomic_DNA"/>
</dbReference>
<proteinExistence type="predicted"/>
<dbReference type="eggNOG" id="arCOG08206">
    <property type="taxonomic scope" value="Archaea"/>
</dbReference>
<reference evidence="3 4" key="1">
    <citation type="journal article" date="2011" name="J. Bacteriol.">
        <title>Genome sequence of Halorhabdus tiamatea, the first archaeon isolated from a deep-sea anoxic brine lake.</title>
        <authorList>
            <person name="Antunes A."/>
            <person name="Alam I."/>
            <person name="Bajic V.B."/>
            <person name="Stingl U."/>
        </authorList>
    </citation>
    <scope>NUCLEOTIDE SEQUENCE [LARGE SCALE GENOMIC DNA]</scope>
    <source>
        <strain evidence="3 4">SARL4B</strain>
    </source>
</reference>
<dbReference type="Proteomes" id="UP000003861">
    <property type="component" value="Unassembled WGS sequence"/>
</dbReference>
<dbReference type="AlphaFoldDB" id="F7PQE1"/>
<keyword evidence="1" id="KW-0472">Membrane</keyword>
<dbReference type="EMBL" id="HF571520">
    <property type="protein sequence ID" value="CCQ33272.1"/>
    <property type="molecule type" value="Genomic_DNA"/>
</dbReference>
<evidence type="ECO:0000313" key="3">
    <source>
        <dbReference type="EMBL" id="ERJ06098.1"/>
    </source>
</evidence>
<dbReference type="STRING" id="1033806.HTIA_1134"/>
<accession>F7PQE1</accession>
<dbReference type="OrthoDB" id="242212at2157"/>
<gene>
    <name evidence="3" type="ORF">HLRTI_001861</name>
    <name evidence="2" type="ORF">HTIA_1134</name>
</gene>
<feature type="transmembrane region" description="Helical" evidence="1">
    <location>
        <begin position="45"/>
        <end position="66"/>
    </location>
</feature>
<reference evidence="3 4" key="2">
    <citation type="journal article" date="2013" name="PLoS ONE">
        <title>INDIGO - INtegrated Data Warehouse of MIcrobial GenOmes with Examples from the Red Sea Extremophiles.</title>
        <authorList>
            <person name="Alam I."/>
            <person name="Antunes A."/>
            <person name="Kamau A.A."/>
            <person name="Ba Alawi W."/>
            <person name="Kalkatawi M."/>
            <person name="Stingl U."/>
            <person name="Bajic V.B."/>
        </authorList>
    </citation>
    <scope>NUCLEOTIDE SEQUENCE [LARGE SCALE GENOMIC DNA]</scope>
    <source>
        <strain evidence="3 4">SARL4B</strain>
    </source>
</reference>
<evidence type="ECO:0000313" key="4">
    <source>
        <dbReference type="Proteomes" id="UP000003861"/>
    </source>
</evidence>
<keyword evidence="5" id="KW-1185">Reference proteome</keyword>
<organism evidence="3 4">
    <name type="scientific">Halorhabdus tiamatea SARL4B</name>
    <dbReference type="NCBI Taxonomy" id="1033806"/>
    <lineage>
        <taxon>Archaea</taxon>
        <taxon>Methanobacteriati</taxon>
        <taxon>Methanobacteriota</taxon>
        <taxon>Stenosarchaea group</taxon>
        <taxon>Halobacteria</taxon>
        <taxon>Halobacteriales</taxon>
        <taxon>Haloarculaceae</taxon>
        <taxon>Halorhabdus</taxon>
    </lineage>
</organism>
<sequence length="72" mass="7663">MKFSKMPFVSAVLESGADDHVYDGLLLIGPVVILLIAVLEPILALSGVAQALAIAYVTAFVVYVLYRGVRAN</sequence>
<keyword evidence="1" id="KW-0812">Transmembrane</keyword>
<protein>
    <submittedName>
        <fullName evidence="3">Uncharacterized protein</fullName>
    </submittedName>
</protein>
<feature type="transmembrane region" description="Helical" evidence="1">
    <location>
        <begin position="21"/>
        <end position="39"/>
    </location>
</feature>
<keyword evidence="1" id="KW-1133">Transmembrane helix</keyword>
<name>F7PQE1_9EURY</name>